<sequence>MVLYCGHGEENSPHTRRVALMLSKEPRGALIGWESHTFRNIQASVKTSKEGITMNVIQCYASINDGNEDDKDQFYEGLHSVITKCPGKEPDHPDRRPKHQSQNGLLREYEDIMRRHGLTGRKE</sequence>
<name>A0A183PX02_9TREM</name>
<dbReference type="Proteomes" id="UP000269396">
    <property type="component" value="Unassembled WGS sequence"/>
</dbReference>
<accession>A0A183PX02</accession>
<feature type="region of interest" description="Disordered" evidence="1">
    <location>
        <begin position="84"/>
        <end position="123"/>
    </location>
</feature>
<evidence type="ECO:0000256" key="1">
    <source>
        <dbReference type="SAM" id="MobiDB-lite"/>
    </source>
</evidence>
<evidence type="ECO:0000313" key="2">
    <source>
        <dbReference type="EMBL" id="VDP78275.1"/>
    </source>
</evidence>
<gene>
    <name evidence="2" type="ORF">SMTD_LOCUS18888</name>
</gene>
<reference evidence="2 3" key="1">
    <citation type="submission" date="2018-11" db="EMBL/GenBank/DDBJ databases">
        <authorList>
            <consortium name="Pathogen Informatics"/>
        </authorList>
    </citation>
    <scope>NUCLEOTIDE SEQUENCE [LARGE SCALE GENOMIC DNA]</scope>
    <source>
        <strain>Denwood</strain>
        <strain evidence="3">Zambia</strain>
    </source>
</reference>
<dbReference type="STRING" id="31246.A0A183PX02"/>
<proteinExistence type="predicted"/>
<dbReference type="AlphaFoldDB" id="A0A183PX02"/>
<evidence type="ECO:0000313" key="3">
    <source>
        <dbReference type="Proteomes" id="UP000269396"/>
    </source>
</evidence>
<dbReference type="EMBL" id="UZAL01041293">
    <property type="protein sequence ID" value="VDP78275.1"/>
    <property type="molecule type" value="Genomic_DNA"/>
</dbReference>
<keyword evidence="3" id="KW-1185">Reference proteome</keyword>
<feature type="compositionally biased region" description="Basic and acidic residues" evidence="1">
    <location>
        <begin position="107"/>
        <end position="123"/>
    </location>
</feature>
<protein>
    <submittedName>
        <fullName evidence="2">Uncharacterized protein</fullName>
    </submittedName>
</protein>
<organism evidence="2 3">
    <name type="scientific">Schistosoma mattheei</name>
    <dbReference type="NCBI Taxonomy" id="31246"/>
    <lineage>
        <taxon>Eukaryota</taxon>
        <taxon>Metazoa</taxon>
        <taxon>Spiralia</taxon>
        <taxon>Lophotrochozoa</taxon>
        <taxon>Platyhelminthes</taxon>
        <taxon>Trematoda</taxon>
        <taxon>Digenea</taxon>
        <taxon>Strigeidida</taxon>
        <taxon>Schistosomatoidea</taxon>
        <taxon>Schistosomatidae</taxon>
        <taxon>Schistosoma</taxon>
    </lineage>
</organism>